<accession>A0A132BSL4</accession>
<protein>
    <submittedName>
        <fullName evidence="2">Putative metallo-hydrolase YflN</fullName>
        <ecNumber evidence="2">3.-.-.-</ecNumber>
    </submittedName>
</protein>
<dbReference type="RefSeq" id="WP_082705204.1">
    <property type="nucleotide sequence ID" value="NZ_LPUY01000096.1"/>
</dbReference>
<keyword evidence="3" id="KW-1185">Reference proteome</keyword>
<dbReference type="InterPro" id="IPR050855">
    <property type="entry name" value="NDM-1-like"/>
</dbReference>
<dbReference type="GO" id="GO:0016787">
    <property type="term" value="F:hydrolase activity"/>
    <property type="evidence" value="ECO:0007669"/>
    <property type="project" value="UniProtKB-KW"/>
</dbReference>
<dbReference type="EMBL" id="LPUY01000096">
    <property type="protein sequence ID" value="KUP91395.1"/>
    <property type="molecule type" value="Genomic_DNA"/>
</dbReference>
<evidence type="ECO:0000313" key="3">
    <source>
        <dbReference type="Proteomes" id="UP000068382"/>
    </source>
</evidence>
<dbReference type="PANTHER" id="PTHR42951">
    <property type="entry name" value="METALLO-BETA-LACTAMASE DOMAIN-CONTAINING"/>
    <property type="match status" value="1"/>
</dbReference>
<dbReference type="EC" id="3.-.-.-" evidence="2"/>
<evidence type="ECO:0000313" key="2">
    <source>
        <dbReference type="EMBL" id="KUP91395.1"/>
    </source>
</evidence>
<feature type="domain" description="Metallo-beta-lactamase" evidence="1">
    <location>
        <begin position="16"/>
        <end position="218"/>
    </location>
</feature>
<dbReference type="PATRIC" id="fig|1768241.3.peg.3893"/>
<dbReference type="SUPFAM" id="SSF56281">
    <property type="entry name" value="Metallo-hydrolase/oxidoreductase"/>
    <property type="match status" value="1"/>
</dbReference>
<dbReference type="CDD" id="cd07721">
    <property type="entry name" value="yflN-like_MBL-fold"/>
    <property type="match status" value="1"/>
</dbReference>
<evidence type="ECO:0000259" key="1">
    <source>
        <dbReference type="SMART" id="SM00849"/>
    </source>
</evidence>
<name>A0A132BSL4_9RHOB</name>
<dbReference type="OrthoDB" id="9773738at2"/>
<reference evidence="2 3" key="1">
    <citation type="submission" date="2015-12" db="EMBL/GenBank/DDBJ databases">
        <title>Genome sequence of the marine Rhodobacteraceae strain O3.65, Candidatus Tritonibacter horizontis.</title>
        <authorList>
            <person name="Poehlein A."/>
            <person name="Giebel H.A."/>
            <person name="Voget S."/>
            <person name="Brinkhoff T."/>
        </authorList>
    </citation>
    <scope>NUCLEOTIDE SEQUENCE [LARGE SCALE GENOMIC DNA]</scope>
    <source>
        <strain evidence="2 3">O3.65</strain>
    </source>
</reference>
<gene>
    <name evidence="2" type="primary">yflN</name>
    <name evidence="2" type="ORF">TRIHO_37310</name>
</gene>
<dbReference type="PANTHER" id="PTHR42951:SF17">
    <property type="entry name" value="METALLO-BETA-LACTAMASE DOMAIN-CONTAINING PROTEIN"/>
    <property type="match status" value="1"/>
</dbReference>
<sequence length="242" mass="26044">MSRTVIETIPILPFGMVNSFLIAFEGKAILIDTGLPQSEPKILKALKKHSLVWSDVNAIVLTHAHIDHAGSAVAIKSLTSAPIIAHEMEIPYCQGERPTLNATGLFGRLFYKTGAILEPFPYFRPDVPIAQPKLNLSEYGFPMCTLHFTPGHTPGSLSVLFDDGRVIAGDLAASGILLGGIAFRKRPKRPPFEESAALVATSLEQLLALGARKFYIGHGGPLGAKTIDTHVHALRKISPLPG</sequence>
<dbReference type="InterPro" id="IPR001279">
    <property type="entry name" value="Metallo-B-lactamas"/>
</dbReference>
<dbReference type="AlphaFoldDB" id="A0A132BSL4"/>
<dbReference type="Gene3D" id="3.60.15.10">
    <property type="entry name" value="Ribonuclease Z/Hydroxyacylglutathione hydrolase-like"/>
    <property type="match status" value="1"/>
</dbReference>
<dbReference type="Pfam" id="PF00753">
    <property type="entry name" value="Lactamase_B"/>
    <property type="match status" value="1"/>
</dbReference>
<organism evidence="2 3">
    <name type="scientific">Tritonibacter horizontis</name>
    <dbReference type="NCBI Taxonomy" id="1768241"/>
    <lineage>
        <taxon>Bacteria</taxon>
        <taxon>Pseudomonadati</taxon>
        <taxon>Pseudomonadota</taxon>
        <taxon>Alphaproteobacteria</taxon>
        <taxon>Rhodobacterales</taxon>
        <taxon>Paracoccaceae</taxon>
        <taxon>Tritonibacter</taxon>
    </lineage>
</organism>
<dbReference type="InterPro" id="IPR036866">
    <property type="entry name" value="RibonucZ/Hydroxyglut_hydro"/>
</dbReference>
<proteinExistence type="predicted"/>
<comment type="caution">
    <text evidence="2">The sequence shown here is derived from an EMBL/GenBank/DDBJ whole genome shotgun (WGS) entry which is preliminary data.</text>
</comment>
<keyword evidence="2" id="KW-0378">Hydrolase</keyword>
<dbReference type="Proteomes" id="UP000068382">
    <property type="component" value="Unassembled WGS sequence"/>
</dbReference>
<dbReference type="SMART" id="SM00849">
    <property type="entry name" value="Lactamase_B"/>
    <property type="match status" value="1"/>
</dbReference>